<keyword evidence="2" id="KW-1185">Reference proteome</keyword>
<name>A0A6L8KIX5_9BURK</name>
<evidence type="ECO:0000313" key="1">
    <source>
        <dbReference type="EMBL" id="MYM26687.1"/>
    </source>
</evidence>
<dbReference type="EMBL" id="WWCN01000049">
    <property type="protein sequence ID" value="MYM26687.1"/>
    <property type="molecule type" value="Genomic_DNA"/>
</dbReference>
<evidence type="ECO:0000313" key="2">
    <source>
        <dbReference type="Proteomes" id="UP000479335"/>
    </source>
</evidence>
<protein>
    <submittedName>
        <fullName evidence="1">Uncharacterized protein</fullName>
    </submittedName>
</protein>
<proteinExistence type="predicted"/>
<dbReference type="AlphaFoldDB" id="A0A6L8KIX5"/>
<gene>
    <name evidence="1" type="ORF">GTP46_29165</name>
</gene>
<comment type="caution">
    <text evidence="1">The sequence shown here is derived from an EMBL/GenBank/DDBJ whole genome shotgun (WGS) entry which is preliminary data.</text>
</comment>
<accession>A0A6L8KIX5</accession>
<organism evidence="1 2">
    <name type="scientific">Duganella flavida</name>
    <dbReference type="NCBI Taxonomy" id="2692175"/>
    <lineage>
        <taxon>Bacteria</taxon>
        <taxon>Pseudomonadati</taxon>
        <taxon>Pseudomonadota</taxon>
        <taxon>Betaproteobacteria</taxon>
        <taxon>Burkholderiales</taxon>
        <taxon>Oxalobacteraceae</taxon>
        <taxon>Telluria group</taxon>
        <taxon>Duganella</taxon>
    </lineage>
</organism>
<sequence length="66" mass="7383">MFPSVSIKELNTLQLMESLGRDYQPIFPEAGILAALGLVKRDLGGSFCLTASGLDYLRWREINLPR</sequence>
<dbReference type="RefSeq" id="WP_161010115.1">
    <property type="nucleotide sequence ID" value="NZ_WWCN01000049.1"/>
</dbReference>
<reference evidence="1 2" key="1">
    <citation type="submission" date="2019-12" db="EMBL/GenBank/DDBJ databases">
        <title>Novel species isolated from a subtropical stream in China.</title>
        <authorList>
            <person name="Lu H."/>
        </authorList>
    </citation>
    <scope>NUCLEOTIDE SEQUENCE [LARGE SCALE GENOMIC DNA]</scope>
    <source>
        <strain evidence="1 2">FT135W</strain>
    </source>
</reference>
<dbReference type="Proteomes" id="UP000479335">
    <property type="component" value="Unassembled WGS sequence"/>
</dbReference>